<dbReference type="InParanoid" id="H6BPG0"/>
<accession>H6BPG0</accession>
<dbReference type="AlphaFoldDB" id="H6BPG0"/>
<dbReference type="RefSeq" id="XP_009154880.1">
    <property type="nucleotide sequence ID" value="XM_009156632.1"/>
</dbReference>
<reference evidence="2" key="1">
    <citation type="submission" date="2011-07" db="EMBL/GenBank/DDBJ databases">
        <title>The Genome Sequence of Exophiala (Wangiella) dermatitidis NIH/UT8656.</title>
        <authorList>
            <consortium name="The Broad Institute Genome Sequencing Platform"/>
            <person name="Cuomo C."/>
            <person name="Wang Z."/>
            <person name="Hunicke-Smith S."/>
            <person name="Szanislo P.J."/>
            <person name="Earl A."/>
            <person name="Young S.K."/>
            <person name="Zeng Q."/>
            <person name="Gargeya S."/>
            <person name="Fitzgerald M."/>
            <person name="Haas B."/>
            <person name="Abouelleil A."/>
            <person name="Alvarado L."/>
            <person name="Arachchi H.M."/>
            <person name="Berlin A."/>
            <person name="Brown A."/>
            <person name="Chapman S.B."/>
            <person name="Chen Z."/>
            <person name="Dunbar C."/>
            <person name="Freedman E."/>
            <person name="Gearin G."/>
            <person name="Gellesch M."/>
            <person name="Goldberg J."/>
            <person name="Griggs A."/>
            <person name="Gujja S."/>
            <person name="Heiman D."/>
            <person name="Howarth C."/>
            <person name="Larson L."/>
            <person name="Lui A."/>
            <person name="MacDonald P.J.P."/>
            <person name="Montmayeur A."/>
            <person name="Murphy C."/>
            <person name="Neiman D."/>
            <person name="Pearson M."/>
            <person name="Priest M."/>
            <person name="Roberts A."/>
            <person name="Saif S."/>
            <person name="Shea T."/>
            <person name="Shenoy N."/>
            <person name="Sisk P."/>
            <person name="Stolte C."/>
            <person name="Sykes S."/>
            <person name="Wortman J."/>
            <person name="Nusbaum C."/>
            <person name="Birren B."/>
        </authorList>
    </citation>
    <scope>NUCLEOTIDE SEQUENCE</scope>
    <source>
        <strain evidence="2">NIH/UT8656</strain>
    </source>
</reference>
<keyword evidence="3" id="KW-1185">Reference proteome</keyword>
<dbReference type="VEuPathDB" id="FungiDB:HMPREF1120_02588"/>
<evidence type="ECO:0000313" key="3">
    <source>
        <dbReference type="Proteomes" id="UP000007304"/>
    </source>
</evidence>
<protein>
    <submittedName>
        <fullName evidence="2">Uncharacterized protein</fullName>
    </submittedName>
</protein>
<dbReference type="EMBL" id="JH226131">
    <property type="protein sequence ID" value="EHY54419.1"/>
    <property type="molecule type" value="Genomic_DNA"/>
</dbReference>
<evidence type="ECO:0000313" key="2">
    <source>
        <dbReference type="EMBL" id="EHY54419.1"/>
    </source>
</evidence>
<evidence type="ECO:0000256" key="1">
    <source>
        <dbReference type="SAM" id="MobiDB-lite"/>
    </source>
</evidence>
<dbReference type="Proteomes" id="UP000007304">
    <property type="component" value="Unassembled WGS sequence"/>
</dbReference>
<organism evidence="2 3">
    <name type="scientific">Exophiala dermatitidis (strain ATCC 34100 / CBS 525.76 / NIH/UT8656)</name>
    <name type="common">Black yeast</name>
    <name type="synonym">Wangiella dermatitidis</name>
    <dbReference type="NCBI Taxonomy" id="858893"/>
    <lineage>
        <taxon>Eukaryota</taxon>
        <taxon>Fungi</taxon>
        <taxon>Dikarya</taxon>
        <taxon>Ascomycota</taxon>
        <taxon>Pezizomycotina</taxon>
        <taxon>Eurotiomycetes</taxon>
        <taxon>Chaetothyriomycetidae</taxon>
        <taxon>Chaetothyriales</taxon>
        <taxon>Herpotrichiellaceae</taxon>
        <taxon>Exophiala</taxon>
    </lineage>
</organism>
<dbReference type="HOGENOM" id="CLU_1927598_0_0_1"/>
<feature type="region of interest" description="Disordered" evidence="1">
    <location>
        <begin position="98"/>
        <end position="131"/>
    </location>
</feature>
<gene>
    <name evidence="2" type="ORF">HMPREF1120_02588</name>
</gene>
<dbReference type="GeneID" id="20307227"/>
<proteinExistence type="predicted"/>
<sequence>MEQKNSHSISTGLCHHPRFYNYLGGPASCHCTGLIICVLPARPGISESSTGRHKPSGTIWSANCILWLFRLYPDSKRAIESSMRYLNVNHLDFCGDRPLQSHSSRVQPKVFRPDADHRRLSRGTVKSRVSQ</sequence>
<name>H6BPG0_EXODN</name>